<dbReference type="AlphaFoldDB" id="A0ABD3N620"/>
<evidence type="ECO:0000313" key="2">
    <source>
        <dbReference type="Proteomes" id="UP001530400"/>
    </source>
</evidence>
<accession>A0ABD3N620</accession>
<dbReference type="EMBL" id="JALLPJ020001327">
    <property type="protein sequence ID" value="KAL3769701.1"/>
    <property type="molecule type" value="Genomic_DNA"/>
</dbReference>
<dbReference type="Proteomes" id="UP001530400">
    <property type="component" value="Unassembled WGS sequence"/>
</dbReference>
<comment type="caution">
    <text evidence="1">The sequence shown here is derived from an EMBL/GenBank/DDBJ whole genome shotgun (WGS) entry which is preliminary data.</text>
</comment>
<gene>
    <name evidence="1" type="ORF">ACHAWO_013572</name>
</gene>
<name>A0ABD3N620_9STRA</name>
<reference evidence="1 2" key="1">
    <citation type="submission" date="2024-10" db="EMBL/GenBank/DDBJ databases">
        <title>Updated reference genomes for cyclostephanoid diatoms.</title>
        <authorList>
            <person name="Roberts W.R."/>
            <person name="Alverson A.J."/>
        </authorList>
    </citation>
    <scope>NUCLEOTIDE SEQUENCE [LARGE SCALE GENOMIC DNA]</scope>
    <source>
        <strain evidence="1 2">AJA010-31</strain>
    </source>
</reference>
<organism evidence="1 2">
    <name type="scientific">Cyclotella atomus</name>
    <dbReference type="NCBI Taxonomy" id="382360"/>
    <lineage>
        <taxon>Eukaryota</taxon>
        <taxon>Sar</taxon>
        <taxon>Stramenopiles</taxon>
        <taxon>Ochrophyta</taxon>
        <taxon>Bacillariophyta</taxon>
        <taxon>Coscinodiscophyceae</taxon>
        <taxon>Thalassiosirophycidae</taxon>
        <taxon>Stephanodiscales</taxon>
        <taxon>Stephanodiscaceae</taxon>
        <taxon>Cyclotella</taxon>
    </lineage>
</organism>
<evidence type="ECO:0000313" key="1">
    <source>
        <dbReference type="EMBL" id="KAL3769701.1"/>
    </source>
</evidence>
<proteinExistence type="predicted"/>
<protein>
    <submittedName>
        <fullName evidence="1">Uncharacterized protein</fullName>
    </submittedName>
</protein>
<keyword evidence="2" id="KW-1185">Reference proteome</keyword>
<sequence>MVEVGQQLREVLKEGDVIGGRILSKLFKLSRKLDTVLASVALGFLHMPQAEEIPSADHDYILCIRRANLDAMNARAGDTIKGHVDHLLATEARCRDINRTPNFPQRGPFLLADPVGMGCAVDMLYRSLVTKGRVADHIQFNTMRKGRSTQTRLWASSPIGTLEGSQDRMLYETQNQKAVFISAIVCQVELIEMDIADADMQEHAHFLVKWHLRGHEGFYLDIAATGKHISKGANGIVPTKALSTKLLTEKESRNLRKVCTCLLGKFKGETGEHYHSIIVANETSSGLRPRFWLEKLLDVCKDEGRTSGPAFNNPDGSSPSPTEYNSVVCQYFKSIQEEDDGLIDSNIDVIQFGISRTYRKLSESMARSAGLPKDQVETMNRWRKIERSKGKMPQFDMADHYADAQHLITLTWRYSYAL</sequence>